<keyword evidence="2" id="KW-1133">Transmembrane helix</keyword>
<accession>I2F572</accession>
<dbReference type="eggNOG" id="COG1196">
    <property type="taxonomic scope" value="Bacteria"/>
</dbReference>
<evidence type="ECO:0000313" key="5">
    <source>
        <dbReference type="Proteomes" id="UP000002881"/>
    </source>
</evidence>
<feature type="chain" id="PRO_5003657615" evidence="3">
    <location>
        <begin position="19"/>
        <end position="704"/>
    </location>
</feature>
<dbReference type="KEGG" id="mpg:Theba_1387"/>
<feature type="transmembrane region" description="Helical" evidence="2">
    <location>
        <begin position="682"/>
        <end position="703"/>
    </location>
</feature>
<organism evidence="4 5">
    <name type="scientific">Mesotoga prima MesG1.Ag.4.2</name>
    <dbReference type="NCBI Taxonomy" id="660470"/>
    <lineage>
        <taxon>Bacteria</taxon>
        <taxon>Thermotogati</taxon>
        <taxon>Thermotogota</taxon>
        <taxon>Thermotogae</taxon>
        <taxon>Kosmotogales</taxon>
        <taxon>Kosmotogaceae</taxon>
        <taxon>Mesotoga</taxon>
    </lineage>
</organism>
<sequence length="704" mass="77938" precursor="true">MKKIILMTVVVISCITFAQQFDELFNNLLLKSEDFVSFSGAGFDARFVPTYAATDSEIRFSDGQNLLGILVVRSTRVMDIEINNVVIINSEDDSRVAFKIYKVEDLTSPVELPFSLPSGGVLVLTSETPLQDYFMDIRIQQILLPWRVKTSEPDKVVEMAPVTLEETASEVDVEGNDNYDSLTVSISDLNDRLDFLQDNVEGLNLQFRRLNTLFLDTQVALAEYKAAVDEGAFDTEEFAMTIENRLTALEETVVDNPITRIEFEELSESLDRLYSSLAEWSDEISKIETLEASQTGLQLSIENLENTVKSLREIIPQQSDSEDIVSINDKIGEITTSLSAAENELQEMKSFIGLQSEEISTVRNELGDALDSLTARLNFVELSAKTSSESIGTNNELLAEITAEVDALSDYVSEQALSQMEKFRSLSEAFSDIEKRVIAAETSLSDFEEIKARLSASESATRILSDRISSLEVFYSSAEDIIPILEEKVGNLETSVFGTGKINMDELETEILQLREIADSLSRGFVKFNSELITLRESIPPEGVSIETFENSINELSDAIININADLSEIRSSVAELELSLGVLEDSLVGVSVGLDSMKGNFDGSVAAIDSNLKAIQKIEDDLLLTQEDLAKTRDQLSTLTKELEKTLVTREEIITITEEAVKQSREATAQEISSLRRTNNIWLTVAVISSLAAIVLGVVNILP</sequence>
<evidence type="ECO:0000256" key="3">
    <source>
        <dbReference type="SAM" id="SignalP"/>
    </source>
</evidence>
<reference evidence="4 5" key="1">
    <citation type="journal article" date="2012" name="Genome Biol. Evol.">
        <title>Genome Sequence of the Mesophilic Thermotogales Bacterium Mesotoga prima MesG1.Ag.4.2 Reveals the Largest Thermotogales Genome To Date.</title>
        <authorList>
            <person name="Zhaxybayeva O."/>
            <person name="Swithers K.S."/>
            <person name="Foght J."/>
            <person name="Green A.G."/>
            <person name="Bruce D."/>
            <person name="Detter C."/>
            <person name="Han S."/>
            <person name="Teshima H."/>
            <person name="Han J."/>
            <person name="Woyke T."/>
            <person name="Pitluck S."/>
            <person name="Nolan M."/>
            <person name="Ivanova N."/>
            <person name="Pati A."/>
            <person name="Land M.L."/>
            <person name="Dlutek M."/>
            <person name="Doolittle W.F."/>
            <person name="Noll K.M."/>
            <person name="Nesbo C.L."/>
        </authorList>
    </citation>
    <scope>NUCLEOTIDE SEQUENCE [LARGE SCALE GENOMIC DNA]</scope>
    <source>
        <strain evidence="5">mesG1.Ag.4.2</strain>
    </source>
</reference>
<feature type="coiled-coil region" evidence="1">
    <location>
        <begin position="263"/>
        <end position="321"/>
    </location>
</feature>
<evidence type="ECO:0000313" key="4">
    <source>
        <dbReference type="EMBL" id="AFK07075.1"/>
    </source>
</evidence>
<evidence type="ECO:0000256" key="2">
    <source>
        <dbReference type="SAM" id="Phobius"/>
    </source>
</evidence>
<keyword evidence="2" id="KW-0812">Transmembrane</keyword>
<feature type="coiled-coil region" evidence="1">
    <location>
        <begin position="179"/>
        <end position="213"/>
    </location>
</feature>
<dbReference type="STRING" id="660470.Theba_1387"/>
<dbReference type="GeneID" id="87107190"/>
<dbReference type="RefSeq" id="WP_014731021.1">
    <property type="nucleotide sequence ID" value="NC_017934.1"/>
</dbReference>
<feature type="coiled-coil region" evidence="1">
    <location>
        <begin position="504"/>
        <end position="566"/>
    </location>
</feature>
<feature type="signal peptide" evidence="3">
    <location>
        <begin position="1"/>
        <end position="18"/>
    </location>
</feature>
<name>I2F572_9BACT</name>
<keyword evidence="2" id="KW-0472">Membrane</keyword>
<proteinExistence type="predicted"/>
<dbReference type="Proteomes" id="UP000002881">
    <property type="component" value="Chromosome"/>
</dbReference>
<keyword evidence="3" id="KW-0732">Signal</keyword>
<dbReference type="AlphaFoldDB" id="I2F572"/>
<protein>
    <submittedName>
        <fullName evidence="4">Uncharacterized protein</fullName>
    </submittedName>
</protein>
<evidence type="ECO:0000256" key="1">
    <source>
        <dbReference type="SAM" id="Coils"/>
    </source>
</evidence>
<keyword evidence="1" id="KW-0175">Coiled coil</keyword>
<dbReference type="SUPFAM" id="SSF57997">
    <property type="entry name" value="Tropomyosin"/>
    <property type="match status" value="1"/>
</dbReference>
<dbReference type="EMBL" id="CP003532">
    <property type="protein sequence ID" value="AFK07075.1"/>
    <property type="molecule type" value="Genomic_DNA"/>
</dbReference>
<keyword evidence="5" id="KW-1185">Reference proteome</keyword>
<dbReference type="HOGENOM" id="CLU_391715_0_0_0"/>
<dbReference type="Gene3D" id="1.10.287.1490">
    <property type="match status" value="1"/>
</dbReference>
<gene>
    <name evidence="4" type="ORF">Theba_1387</name>
</gene>